<evidence type="ECO:0000313" key="2">
    <source>
        <dbReference type="EMBL" id="RXH91556.1"/>
    </source>
</evidence>
<reference evidence="2 3" key="1">
    <citation type="submission" date="2018-10" db="EMBL/GenBank/DDBJ databases">
        <title>A high-quality apple genome assembly.</title>
        <authorList>
            <person name="Hu J."/>
        </authorList>
    </citation>
    <scope>NUCLEOTIDE SEQUENCE [LARGE SCALE GENOMIC DNA]</scope>
    <source>
        <strain evidence="3">cv. HFTH1</strain>
        <tissue evidence="2">Young leaf</tissue>
    </source>
</reference>
<dbReference type="AlphaFoldDB" id="A0A498J8U0"/>
<evidence type="ECO:0000313" key="3">
    <source>
        <dbReference type="Proteomes" id="UP000290289"/>
    </source>
</evidence>
<organism evidence="2 3">
    <name type="scientific">Malus domestica</name>
    <name type="common">Apple</name>
    <name type="synonym">Pyrus malus</name>
    <dbReference type="NCBI Taxonomy" id="3750"/>
    <lineage>
        <taxon>Eukaryota</taxon>
        <taxon>Viridiplantae</taxon>
        <taxon>Streptophyta</taxon>
        <taxon>Embryophyta</taxon>
        <taxon>Tracheophyta</taxon>
        <taxon>Spermatophyta</taxon>
        <taxon>Magnoliopsida</taxon>
        <taxon>eudicotyledons</taxon>
        <taxon>Gunneridae</taxon>
        <taxon>Pentapetalae</taxon>
        <taxon>rosids</taxon>
        <taxon>fabids</taxon>
        <taxon>Rosales</taxon>
        <taxon>Rosaceae</taxon>
        <taxon>Amygdaloideae</taxon>
        <taxon>Maleae</taxon>
        <taxon>Malus</taxon>
    </lineage>
</organism>
<proteinExistence type="predicted"/>
<protein>
    <submittedName>
        <fullName evidence="2">Uncharacterized protein</fullName>
    </submittedName>
</protein>
<feature type="compositionally biased region" description="Basic and acidic residues" evidence="1">
    <location>
        <begin position="8"/>
        <end position="20"/>
    </location>
</feature>
<evidence type="ECO:0000256" key="1">
    <source>
        <dbReference type="SAM" id="MobiDB-lite"/>
    </source>
</evidence>
<gene>
    <name evidence="2" type="ORF">DVH24_020579</name>
</gene>
<dbReference type="Proteomes" id="UP000290289">
    <property type="component" value="Chromosome 8"/>
</dbReference>
<name>A0A498J8U0_MALDO</name>
<dbReference type="EMBL" id="RDQH01000334">
    <property type="protein sequence ID" value="RXH91556.1"/>
    <property type="molecule type" value="Genomic_DNA"/>
</dbReference>
<feature type="region of interest" description="Disordered" evidence="1">
    <location>
        <begin position="1"/>
        <end position="22"/>
    </location>
</feature>
<sequence>MLSGLSVQRDRGREREDAKCRNRREKTKVLAIPWFARVSLRTPSEASNPRESPLVPFNLVPIQTKHGITV</sequence>
<comment type="caution">
    <text evidence="2">The sequence shown here is derived from an EMBL/GenBank/DDBJ whole genome shotgun (WGS) entry which is preliminary data.</text>
</comment>
<accession>A0A498J8U0</accession>
<keyword evidence="3" id="KW-1185">Reference proteome</keyword>